<proteinExistence type="predicted"/>
<dbReference type="Proteomes" id="UP000184211">
    <property type="component" value="Unassembled WGS sequence"/>
</dbReference>
<dbReference type="SUPFAM" id="SSF53335">
    <property type="entry name" value="S-adenosyl-L-methionine-dependent methyltransferases"/>
    <property type="match status" value="1"/>
</dbReference>
<organism evidence="1 2">
    <name type="scientific">Cognatishimia maritima</name>
    <dbReference type="NCBI Taxonomy" id="870908"/>
    <lineage>
        <taxon>Bacteria</taxon>
        <taxon>Pseudomonadati</taxon>
        <taxon>Pseudomonadota</taxon>
        <taxon>Alphaproteobacteria</taxon>
        <taxon>Rhodobacterales</taxon>
        <taxon>Paracoccaceae</taxon>
        <taxon>Cognatishimia</taxon>
    </lineage>
</organism>
<evidence type="ECO:0000313" key="2">
    <source>
        <dbReference type="Proteomes" id="UP000184211"/>
    </source>
</evidence>
<evidence type="ECO:0000313" key="1">
    <source>
        <dbReference type="EMBL" id="SHG95768.1"/>
    </source>
</evidence>
<accession>A0A1M5P202</accession>
<protein>
    <submittedName>
        <fullName evidence="1">Uncharacterized protein</fullName>
    </submittedName>
</protein>
<name>A0A1M5P202_9RHOB</name>
<dbReference type="InterPro" id="IPR029063">
    <property type="entry name" value="SAM-dependent_MTases_sf"/>
</dbReference>
<dbReference type="AlphaFoldDB" id="A0A1M5P202"/>
<gene>
    <name evidence="1" type="ORF">SAMN04488044_1691</name>
</gene>
<reference evidence="2" key="1">
    <citation type="submission" date="2016-11" db="EMBL/GenBank/DDBJ databases">
        <authorList>
            <person name="Varghese N."/>
            <person name="Submissions S."/>
        </authorList>
    </citation>
    <scope>NUCLEOTIDE SEQUENCE [LARGE SCALE GENOMIC DNA]</scope>
    <source>
        <strain evidence="2">DSM 28223</strain>
    </source>
</reference>
<sequence length="445" mass="48782">MSDTAILDKESPAAPDIPRMLGDADFELVKSRAELSNGPILEIGPWLGAVTFELAQIAPVTVVDNFFWSESEANAYPGISEPNGSFRAAFESHVADTPHPVTTLEIDASDFAWDDSESLSLLFYDGPRDAEALHLILRQISKALSAEGQILIKNVYGTRAPAIGAYVNALLGASICELIHTDQPNWCNMAVLKPSSAWADIDSFETAADAISTTPLPQSFSDPWFGQATSVMRLFWLAQLGNWGASFAQLHMLPVHTESPTLFDEYERFLRLNQTAPEMAAVFSVFRQIHHDTALRIPTTDRIGESVDLRLRRLWDTISPELWESEAIDPRQAFSNRFEVLRAALASGFAVKVAGKSIAILGPLDQALEILCLICGATKVISLMTNDPLSEGDFLQTEQLARQPVEDAKSDNFDLIICIGAQERLAALQSDQETIQVPELSPNIA</sequence>
<dbReference type="OrthoDB" id="7657751at2"/>
<dbReference type="RefSeq" id="WP_072792413.1">
    <property type="nucleotide sequence ID" value="NZ_FQWM01000002.1"/>
</dbReference>
<keyword evidence="2" id="KW-1185">Reference proteome</keyword>
<dbReference type="STRING" id="870908.SAMN04488044_1691"/>
<dbReference type="EMBL" id="FQWM01000002">
    <property type="protein sequence ID" value="SHG95768.1"/>
    <property type="molecule type" value="Genomic_DNA"/>
</dbReference>